<keyword evidence="5" id="KW-0175">Coiled coil</keyword>
<dbReference type="GO" id="GO:0030026">
    <property type="term" value="P:intracellular manganese ion homeostasis"/>
    <property type="evidence" value="ECO:0007669"/>
    <property type="project" value="InterPro"/>
</dbReference>
<organism evidence="7 8">
    <name type="scientific">Candidatus Thiodictyon syntrophicum</name>
    <dbReference type="NCBI Taxonomy" id="1166950"/>
    <lineage>
        <taxon>Bacteria</taxon>
        <taxon>Pseudomonadati</taxon>
        <taxon>Pseudomonadota</taxon>
        <taxon>Gammaproteobacteria</taxon>
        <taxon>Chromatiales</taxon>
        <taxon>Chromatiaceae</taxon>
        <taxon>Thiodictyon</taxon>
    </lineage>
</organism>
<reference evidence="7 8" key="1">
    <citation type="submission" date="2017-03" db="EMBL/GenBank/DDBJ databases">
        <title>Complete genome sequence of Candidatus 'Thiodictyon syntrophicum' sp. nov. strain Cad16T, a photolithoautotroph purple sulfur bacterium isolated from an alpine meromictic lake.</title>
        <authorList>
            <person name="Luedin S.M."/>
            <person name="Pothier J.F."/>
            <person name="Danza F."/>
            <person name="Storelli N."/>
            <person name="Wittwer M."/>
            <person name="Tonolla M."/>
        </authorList>
    </citation>
    <scope>NUCLEOTIDE SEQUENCE [LARGE SCALE GENOMIC DNA]</scope>
    <source>
        <strain evidence="7 8">Cad16T</strain>
    </source>
</reference>
<dbReference type="KEGG" id="tsy:THSYN_05110"/>
<proteinExistence type="predicted"/>
<keyword evidence="3 6" id="KW-1133">Transmembrane helix</keyword>
<evidence type="ECO:0000256" key="1">
    <source>
        <dbReference type="ARBA" id="ARBA00004127"/>
    </source>
</evidence>
<accession>A0A2K8U5S6</accession>
<evidence type="ECO:0000256" key="3">
    <source>
        <dbReference type="ARBA" id="ARBA00022989"/>
    </source>
</evidence>
<dbReference type="Proteomes" id="UP000232638">
    <property type="component" value="Chromosome"/>
</dbReference>
<dbReference type="OrthoDB" id="9789677at2"/>
<evidence type="ECO:0000256" key="2">
    <source>
        <dbReference type="ARBA" id="ARBA00022692"/>
    </source>
</evidence>
<feature type="transmembrane region" description="Helical" evidence="6">
    <location>
        <begin position="206"/>
        <end position="227"/>
    </location>
</feature>
<dbReference type="GO" id="GO:0012505">
    <property type="term" value="C:endomembrane system"/>
    <property type="evidence" value="ECO:0007669"/>
    <property type="project" value="UniProtKB-SubCell"/>
</dbReference>
<keyword evidence="4 6" id="KW-0472">Membrane</keyword>
<dbReference type="Pfam" id="PF01988">
    <property type="entry name" value="VIT1"/>
    <property type="match status" value="1"/>
</dbReference>
<dbReference type="PANTHER" id="PTHR31851">
    <property type="entry name" value="FE(2+)/MN(2+) TRANSPORTER PCL1"/>
    <property type="match status" value="1"/>
</dbReference>
<evidence type="ECO:0008006" key="9">
    <source>
        <dbReference type="Google" id="ProtNLM"/>
    </source>
</evidence>
<feature type="transmembrane region" description="Helical" evidence="6">
    <location>
        <begin position="148"/>
        <end position="168"/>
    </location>
</feature>
<evidence type="ECO:0000313" key="7">
    <source>
        <dbReference type="EMBL" id="AUB80391.1"/>
    </source>
</evidence>
<keyword evidence="8" id="KW-1185">Reference proteome</keyword>
<feature type="coiled-coil region" evidence="5">
    <location>
        <begin position="72"/>
        <end position="99"/>
    </location>
</feature>
<dbReference type="EMBL" id="CP020370">
    <property type="protein sequence ID" value="AUB80391.1"/>
    <property type="molecule type" value="Genomic_DNA"/>
</dbReference>
<name>A0A2K8U5S6_9GAMM</name>
<evidence type="ECO:0000256" key="6">
    <source>
        <dbReference type="SAM" id="Phobius"/>
    </source>
</evidence>
<dbReference type="AlphaFoldDB" id="A0A2K8U5S6"/>
<evidence type="ECO:0000313" key="8">
    <source>
        <dbReference type="Proteomes" id="UP000232638"/>
    </source>
</evidence>
<evidence type="ECO:0000256" key="4">
    <source>
        <dbReference type="ARBA" id="ARBA00023136"/>
    </source>
</evidence>
<feature type="transmembrane region" description="Helical" evidence="6">
    <location>
        <begin position="174"/>
        <end position="194"/>
    </location>
</feature>
<dbReference type="InterPro" id="IPR008217">
    <property type="entry name" value="Ccc1_fam"/>
</dbReference>
<evidence type="ECO:0000256" key="5">
    <source>
        <dbReference type="SAM" id="Coils"/>
    </source>
</evidence>
<dbReference type="GO" id="GO:0005384">
    <property type="term" value="F:manganese ion transmembrane transporter activity"/>
    <property type="evidence" value="ECO:0007669"/>
    <property type="project" value="InterPro"/>
</dbReference>
<sequence length="232" mass="23369">MRPKHREHHRTARIAWLRAAVLGANDGIVSTGSLLLGVAAAHAAPETLLATGIAGLVAGAMSMAAGEYVSVHSQADSEAAELEQERRELAADRGGEDRELAAIYVGRGLEPALAKQVAEQLMAHDALGAHARDELGITDTFSARPIQAALASAASFAVGAAQPLLVTVLAPGAYLIPALAGTSLVFLAVLGALAARAGGAGMAVGALRVTFWGALAMAVTAGVGALWGTTVA</sequence>
<dbReference type="RefSeq" id="WP_100918190.1">
    <property type="nucleotide sequence ID" value="NZ_CP020370.1"/>
</dbReference>
<comment type="subcellular location">
    <subcellularLocation>
        <location evidence="1">Endomembrane system</location>
        <topology evidence="1">Multi-pass membrane protein</topology>
    </subcellularLocation>
</comment>
<keyword evidence="2 6" id="KW-0812">Transmembrane</keyword>
<dbReference type="CDD" id="cd02432">
    <property type="entry name" value="Nodulin-21_like_1"/>
    <property type="match status" value="1"/>
</dbReference>
<protein>
    <recommendedName>
        <fullName evidence="9">VIT family protein</fullName>
    </recommendedName>
</protein>
<gene>
    <name evidence="7" type="ORF">THSYN_05110</name>
</gene>